<keyword evidence="8" id="KW-1185">Reference proteome</keyword>
<feature type="domain" description="Peptidase metallopeptidase" evidence="6">
    <location>
        <begin position="171"/>
        <end position="307"/>
    </location>
</feature>
<feature type="coiled-coil region" evidence="5">
    <location>
        <begin position="168"/>
        <end position="213"/>
    </location>
</feature>
<protein>
    <recommendedName>
        <fullName evidence="6">Peptidase metallopeptidase domain-containing protein</fullName>
    </recommendedName>
</protein>
<dbReference type="SMART" id="SM00235">
    <property type="entry name" value="ZnMc"/>
    <property type="match status" value="1"/>
</dbReference>
<name>V2UKX1_9GAMM</name>
<dbReference type="STRING" id="396323.VH98_14010"/>
<dbReference type="Gene3D" id="3.40.390.10">
    <property type="entry name" value="Collagenase (Catalytic Domain)"/>
    <property type="match status" value="1"/>
</dbReference>
<dbReference type="InterPro" id="IPR024079">
    <property type="entry name" value="MetalloPept_cat_dom_sf"/>
</dbReference>
<keyword evidence="2" id="KW-0479">Metal-binding</keyword>
<accession>V2UKX1</accession>
<organism evidence="7 8">
    <name type="scientific">Acinetobacter brisouii CIP 110357</name>
    <dbReference type="NCBI Taxonomy" id="1341683"/>
    <lineage>
        <taxon>Bacteria</taxon>
        <taxon>Pseudomonadati</taxon>
        <taxon>Pseudomonadota</taxon>
        <taxon>Gammaproteobacteria</taxon>
        <taxon>Moraxellales</taxon>
        <taxon>Moraxellaceae</taxon>
        <taxon>Acinetobacter</taxon>
    </lineage>
</organism>
<evidence type="ECO:0000313" key="7">
    <source>
        <dbReference type="EMBL" id="ESK50637.1"/>
    </source>
</evidence>
<evidence type="ECO:0000256" key="3">
    <source>
        <dbReference type="ARBA" id="ARBA00022801"/>
    </source>
</evidence>
<dbReference type="OrthoDB" id="322519at2"/>
<dbReference type="RefSeq" id="WP_004902928.1">
    <property type="nucleotide sequence ID" value="NZ_BBTI01000017.1"/>
</dbReference>
<dbReference type="InterPro" id="IPR006026">
    <property type="entry name" value="Peptidase_Metallo"/>
</dbReference>
<feature type="coiled-coil region" evidence="5">
    <location>
        <begin position="112"/>
        <end position="139"/>
    </location>
</feature>
<proteinExistence type="predicted"/>
<reference evidence="7 8" key="1">
    <citation type="submission" date="2013-10" db="EMBL/GenBank/DDBJ databases">
        <title>The Genome Sequence of Acinetobacter brisouii CIP 110357.</title>
        <authorList>
            <consortium name="The Broad Institute Genomics Platform"/>
            <consortium name="The Broad Institute Genome Sequencing Center for Infectious Disease"/>
            <person name="Cerqueira G."/>
            <person name="Feldgarden M."/>
            <person name="Courvalin P."/>
            <person name="Grillot-Courvalin C."/>
            <person name="Clermont D."/>
            <person name="Rocha E."/>
            <person name="Yoon E.-J."/>
            <person name="Nemec A."/>
            <person name="Young S.K."/>
            <person name="Zeng Q."/>
            <person name="Gargeya S."/>
            <person name="Fitzgerald M."/>
            <person name="Abouelleil A."/>
            <person name="Alvarado L."/>
            <person name="Berlin A.M."/>
            <person name="Chapman S.B."/>
            <person name="Gainer-Dewar J."/>
            <person name="Goldberg J."/>
            <person name="Gnerre S."/>
            <person name="Griggs A."/>
            <person name="Gujja S."/>
            <person name="Hansen M."/>
            <person name="Howarth C."/>
            <person name="Imamovic A."/>
            <person name="Ireland A."/>
            <person name="Larimer J."/>
            <person name="McCowan C."/>
            <person name="Murphy C."/>
            <person name="Pearson M."/>
            <person name="Poon T.W."/>
            <person name="Priest M."/>
            <person name="Roberts A."/>
            <person name="Saif S."/>
            <person name="Shea T."/>
            <person name="Sykes S."/>
            <person name="Wortman J."/>
            <person name="Nusbaum C."/>
            <person name="Birren B."/>
        </authorList>
    </citation>
    <scope>NUCLEOTIDE SEQUENCE [LARGE SCALE GENOMIC DNA]</scope>
    <source>
        <strain evidence="7 8">CIP 110357</strain>
    </source>
</reference>
<dbReference type="PATRIC" id="fig|1341683.3.peg.2593"/>
<dbReference type="AlphaFoldDB" id="V2UKX1"/>
<dbReference type="EMBL" id="AYEU01000007">
    <property type="protein sequence ID" value="ESK50637.1"/>
    <property type="molecule type" value="Genomic_DNA"/>
</dbReference>
<dbReference type="MEROPS" id="M10.019"/>
<evidence type="ECO:0000256" key="1">
    <source>
        <dbReference type="ARBA" id="ARBA00022670"/>
    </source>
</evidence>
<dbReference type="GO" id="GO:0006508">
    <property type="term" value="P:proteolysis"/>
    <property type="evidence" value="ECO:0007669"/>
    <property type="project" value="UniProtKB-KW"/>
</dbReference>
<evidence type="ECO:0000256" key="2">
    <source>
        <dbReference type="ARBA" id="ARBA00022723"/>
    </source>
</evidence>
<evidence type="ECO:0000256" key="5">
    <source>
        <dbReference type="SAM" id="Coils"/>
    </source>
</evidence>
<dbReference type="HOGENOM" id="CLU_070078_1_0_6"/>
<sequence>MKTGSLLLIALWVALLFYQHMQYPQVRLNPISTQLFHPFDTRLHYRIGDVDPRFELSRSELQQLAEQASHIWQQGTGKDWLVYDPHARLQINFIYDQRQVNTTQRLSELQQIEQTQNQQQQQQQQIDGHKAEILRAQQAIQLKQDIFQHELNQYNSIVEMVNTHGGANLELKQQFDHQKQHLEQLKAELNQAMAQYNQLVQQSNAQVQNYNQTTQQINQSIQTYNQHYAARAFDKGLFNGRSINIYEFENQDDLRLVIAHELGHALGLAHTEVNSHALMYPILKDQNMHNFQLTIDDRLLLQQNSSWKKFLDKFNP</sequence>
<evidence type="ECO:0000313" key="8">
    <source>
        <dbReference type="Proteomes" id="UP000018418"/>
    </source>
</evidence>
<dbReference type="GO" id="GO:0008270">
    <property type="term" value="F:zinc ion binding"/>
    <property type="evidence" value="ECO:0007669"/>
    <property type="project" value="InterPro"/>
</dbReference>
<evidence type="ECO:0000259" key="6">
    <source>
        <dbReference type="SMART" id="SM00235"/>
    </source>
</evidence>
<keyword evidence="3" id="KW-0378">Hydrolase</keyword>
<keyword evidence="5" id="KW-0175">Coiled coil</keyword>
<dbReference type="Proteomes" id="UP000018418">
    <property type="component" value="Unassembled WGS sequence"/>
</dbReference>
<keyword evidence="1" id="KW-0645">Protease</keyword>
<evidence type="ECO:0000256" key="4">
    <source>
        <dbReference type="ARBA" id="ARBA00022833"/>
    </source>
</evidence>
<keyword evidence="4" id="KW-0862">Zinc</keyword>
<gene>
    <name evidence="7" type="ORF">P255_02625</name>
</gene>
<dbReference type="GO" id="GO:0004222">
    <property type="term" value="F:metalloendopeptidase activity"/>
    <property type="evidence" value="ECO:0007669"/>
    <property type="project" value="InterPro"/>
</dbReference>
<comment type="caution">
    <text evidence="7">The sequence shown here is derived from an EMBL/GenBank/DDBJ whole genome shotgun (WGS) entry which is preliminary data.</text>
</comment>
<dbReference type="GO" id="GO:0031012">
    <property type="term" value="C:extracellular matrix"/>
    <property type="evidence" value="ECO:0007669"/>
    <property type="project" value="InterPro"/>
</dbReference>
<dbReference type="SUPFAM" id="SSF55486">
    <property type="entry name" value="Metalloproteases ('zincins'), catalytic domain"/>
    <property type="match status" value="1"/>
</dbReference>
<dbReference type="Pfam" id="PF00413">
    <property type="entry name" value="Peptidase_M10"/>
    <property type="match status" value="1"/>
</dbReference>
<dbReference type="InterPro" id="IPR001818">
    <property type="entry name" value="Pept_M10_metallopeptidase"/>
</dbReference>